<reference evidence="2 3" key="1">
    <citation type="submission" date="2019-06" db="EMBL/GenBank/DDBJ databases">
        <title>Sorghum-associated microbial communities from plants grown in Nebraska, USA.</title>
        <authorList>
            <person name="Schachtman D."/>
        </authorList>
    </citation>
    <scope>NUCLEOTIDE SEQUENCE [LARGE SCALE GENOMIC DNA]</scope>
    <source>
        <strain evidence="2 3">1209</strain>
    </source>
</reference>
<dbReference type="GO" id="GO:0004519">
    <property type="term" value="F:endonuclease activity"/>
    <property type="evidence" value="ECO:0007669"/>
    <property type="project" value="InterPro"/>
</dbReference>
<gene>
    <name evidence="2" type="ORF">FHW36_113119</name>
</gene>
<dbReference type="NCBIfam" id="TIGR03696">
    <property type="entry name" value="Rhs_assc_core"/>
    <property type="match status" value="1"/>
</dbReference>
<feature type="non-terminal residue" evidence="2">
    <location>
        <position position="1"/>
    </location>
</feature>
<protein>
    <submittedName>
        <fullName evidence="2">RHS repeat-associated protein</fullName>
    </submittedName>
</protein>
<dbReference type="EMBL" id="VIWO01000013">
    <property type="protein sequence ID" value="TWF32864.1"/>
    <property type="molecule type" value="Genomic_DNA"/>
</dbReference>
<dbReference type="Gene3D" id="2.180.10.10">
    <property type="entry name" value="RHS repeat-associated core"/>
    <property type="match status" value="2"/>
</dbReference>
<comment type="caution">
    <text evidence="2">The sequence shown here is derived from an EMBL/GenBank/DDBJ whole genome shotgun (WGS) entry which is preliminary data.</text>
</comment>
<proteinExistence type="predicted"/>
<name>A0A561P452_9BACT</name>
<dbReference type="InterPro" id="IPR022385">
    <property type="entry name" value="Rhs_assc_core"/>
</dbReference>
<accession>A0A561P452</accession>
<feature type="domain" description="Bacterial EndoU nuclease" evidence="1">
    <location>
        <begin position="816"/>
        <end position="889"/>
    </location>
</feature>
<evidence type="ECO:0000259" key="1">
    <source>
        <dbReference type="Pfam" id="PF14436"/>
    </source>
</evidence>
<dbReference type="RefSeq" id="WP_186452664.1">
    <property type="nucleotide sequence ID" value="NZ_VIWO01000013.1"/>
</dbReference>
<dbReference type="AlphaFoldDB" id="A0A561P452"/>
<keyword evidence="3" id="KW-1185">Reference proteome</keyword>
<evidence type="ECO:0000313" key="2">
    <source>
        <dbReference type="EMBL" id="TWF32864.1"/>
    </source>
</evidence>
<evidence type="ECO:0000313" key="3">
    <source>
        <dbReference type="Proteomes" id="UP000320811"/>
    </source>
</evidence>
<dbReference type="InterPro" id="IPR029501">
    <property type="entry name" value="EndoU_bac"/>
</dbReference>
<organism evidence="2 3">
    <name type="scientific">Chitinophaga polysaccharea</name>
    <dbReference type="NCBI Taxonomy" id="1293035"/>
    <lineage>
        <taxon>Bacteria</taxon>
        <taxon>Pseudomonadati</taxon>
        <taxon>Bacteroidota</taxon>
        <taxon>Chitinophagia</taxon>
        <taxon>Chitinophagales</taxon>
        <taxon>Chitinophagaceae</taxon>
        <taxon>Chitinophaga</taxon>
    </lineage>
</organism>
<dbReference type="Proteomes" id="UP000320811">
    <property type="component" value="Unassembled WGS sequence"/>
</dbReference>
<sequence>LHYDAAGRLTSVKKRLNDASATLDKTIAVNTYDELGQLKIKRLGIAGSSQLETLTYDYNIRGWLTGINKAYASTANSSANWFGQTLAYDSGFTALQYNGNIAGSTWKSKSDGIARAYGYSYDKVNRLVSAPFSQQNSGSSNWTVDQEDFSVSNLGYDANGNIMAMSQMGMVGTGKTMIDRLTYTYRASSNKLAAVADTANTASAKLGDFINGTNSGDDYDYDANGNLIKDLNKNITVITYNHLNLPDSIVITGKGRIKYLYDAAGVKWRKIVTDKTTSTDKVTVTDYIGGFAYQNDTLQFLAHEEGRIRPIFKTGQATQYPFDYFVKDHLGNVRMVLTDQTDFTMYAATMEAPAAATETALFSNIDNTRTDKPVGYPADESAGQNASVAKLTATGAGKKIGPSIVLRVMAGDTIQLSAKAFYKSNGPKDGKSAAATAENMVVDLVQAFSGNAGQANGAHGEAASDQLTPFNSNFYNNDYRRLKEKEPDQPNADQPKAYLNFVLFDDEFKLVEENSGVKQVKATPDELQTLGQDKMVIKKTGFLYAYTSNESVEPVFFDNIILGVNSGPLLEETHYYPFGLTMAGISSNALKGTNYPINRNKFNGIELNSDLDLYSYEAHYRNLDPQLGRWWQIDPKPNDAVSPYAGMDNSPIRYSDFLGDTTIAGAGFWRNAWEGLKDGGRATVSWVKSLGTAEGIGKTLDGMAAMSPFNVDEGSVGARAQMIDNTVNYVADIPNKTSDQIGHDVGYATEKIAETVVATKGASIVKNTVEGIQAAEASYVNLASPSRTAHIITGDATGGGHAWFGSSKSFLNGLTGKKSMFPMTWSNGKIMNGVSEVVTSNPWVQQTGRAGAMVTRSGQPVRFVTEGTYEGIKIRVINTHSEIITAFPIR</sequence>
<dbReference type="Pfam" id="PF14436">
    <property type="entry name" value="EndoU_bacteria"/>
    <property type="match status" value="1"/>
</dbReference>